<gene>
    <name evidence="3" type="ORF">GCM10007894_14910</name>
</gene>
<keyword evidence="4" id="KW-1185">Reference proteome</keyword>
<dbReference type="InterPro" id="IPR010502">
    <property type="entry name" value="Carb-bd_dom_fam9"/>
</dbReference>
<reference evidence="3 4" key="1">
    <citation type="journal article" date="2014" name="Int. J. Syst. Evol. Microbiol.">
        <title>Complete genome sequence of Corynebacterium casei LMG S-19264T (=DSM 44701T), isolated from a smear-ripened cheese.</title>
        <authorList>
            <consortium name="US DOE Joint Genome Institute (JGI-PGF)"/>
            <person name="Walter F."/>
            <person name="Albersmeier A."/>
            <person name="Kalinowski J."/>
            <person name="Ruckert C."/>
        </authorList>
    </citation>
    <scope>NUCLEOTIDE SEQUENCE [LARGE SCALE GENOMIC DNA]</scope>
    <source>
        <strain evidence="3 4">NBRC 112785</strain>
    </source>
</reference>
<comment type="caution">
    <text evidence="3">The sequence shown here is derived from an EMBL/GenBank/DDBJ whole genome shotgun (WGS) entry which is preliminary data.</text>
</comment>
<feature type="domain" description="Carbohydrate-binding" evidence="2">
    <location>
        <begin position="38"/>
        <end position="251"/>
    </location>
</feature>
<dbReference type="AlphaFoldDB" id="A0AA37TV94"/>
<name>A0AA37TV94_9GAMM</name>
<dbReference type="Gene3D" id="2.60.40.1190">
    <property type="match status" value="1"/>
</dbReference>
<dbReference type="SUPFAM" id="SSF49344">
    <property type="entry name" value="CBD9-like"/>
    <property type="match status" value="1"/>
</dbReference>
<protein>
    <recommendedName>
        <fullName evidence="2">Carbohydrate-binding domain-containing protein</fullName>
    </recommendedName>
</protein>
<dbReference type="EMBL" id="BSPO01000002">
    <property type="protein sequence ID" value="GLS83514.1"/>
    <property type="molecule type" value="Genomic_DNA"/>
</dbReference>
<dbReference type="RefSeq" id="WP_095499777.1">
    <property type="nucleotide sequence ID" value="NZ_BSPO01000002.1"/>
</dbReference>
<proteinExistence type="predicted"/>
<keyword evidence="1" id="KW-0732">Signal</keyword>
<evidence type="ECO:0000256" key="1">
    <source>
        <dbReference type="SAM" id="SignalP"/>
    </source>
</evidence>
<accession>A0AA37TV94</accession>
<dbReference type="Proteomes" id="UP001157439">
    <property type="component" value="Unassembled WGS sequence"/>
</dbReference>
<dbReference type="GO" id="GO:0016052">
    <property type="term" value="P:carbohydrate catabolic process"/>
    <property type="evidence" value="ECO:0007669"/>
    <property type="project" value="InterPro"/>
</dbReference>
<dbReference type="CDD" id="cd00241">
    <property type="entry name" value="DOMON_like"/>
    <property type="match status" value="1"/>
</dbReference>
<feature type="signal peptide" evidence="1">
    <location>
        <begin position="1"/>
        <end position="22"/>
    </location>
</feature>
<feature type="chain" id="PRO_5041417887" description="Carbohydrate-binding domain-containing protein" evidence="1">
    <location>
        <begin position="23"/>
        <end position="253"/>
    </location>
</feature>
<evidence type="ECO:0000313" key="4">
    <source>
        <dbReference type="Proteomes" id="UP001157439"/>
    </source>
</evidence>
<dbReference type="GO" id="GO:0004553">
    <property type="term" value="F:hydrolase activity, hydrolyzing O-glycosyl compounds"/>
    <property type="evidence" value="ECO:0007669"/>
    <property type="project" value="InterPro"/>
</dbReference>
<evidence type="ECO:0000313" key="3">
    <source>
        <dbReference type="EMBL" id="GLS83514.1"/>
    </source>
</evidence>
<sequence length="253" mass="28679">MKRMQGLITSVLLMSMAASVNAAPKGATIAKSHEAMTIDGYASEAVWSTQPWQAINHIILGDTPLSERDFSGRFKLAWKEEGLYLLVEISDDVLFDQHANPLLRYWDDDCLEVFVDADASGGDHQFNFNAFAYHVGLDGQVADIGEQTETHQEPFILLNDHVNNRWRRDEHGLLTWELMVFVFDDDFKPDSNHPPMVLSQGHELGFMLAYCDNDGSDEREHFIGSVAIKPINGDKNLGYKNADVFQRYRLNKE</sequence>
<evidence type="ECO:0000259" key="2">
    <source>
        <dbReference type="Pfam" id="PF06452"/>
    </source>
</evidence>
<organism evidence="3 4">
    <name type="scientific">Paraferrimonas haliotis</name>
    <dbReference type="NCBI Taxonomy" id="2013866"/>
    <lineage>
        <taxon>Bacteria</taxon>
        <taxon>Pseudomonadati</taxon>
        <taxon>Pseudomonadota</taxon>
        <taxon>Gammaproteobacteria</taxon>
        <taxon>Alteromonadales</taxon>
        <taxon>Ferrimonadaceae</taxon>
        <taxon>Paraferrimonas</taxon>
    </lineage>
</organism>
<dbReference type="GO" id="GO:0030246">
    <property type="term" value="F:carbohydrate binding"/>
    <property type="evidence" value="ECO:0007669"/>
    <property type="project" value="InterPro"/>
</dbReference>
<dbReference type="Pfam" id="PF06452">
    <property type="entry name" value="CBM9_1"/>
    <property type="match status" value="1"/>
</dbReference>